<dbReference type="Proteomes" id="UP000015105">
    <property type="component" value="Chromosome 2D"/>
</dbReference>
<proteinExistence type="predicted"/>
<reference evidence="1" key="5">
    <citation type="journal article" date="2021" name="G3 (Bethesda)">
        <title>Aegilops tauschii genome assembly Aet v5.0 features greater sequence contiguity and improved annotation.</title>
        <authorList>
            <person name="Wang L."/>
            <person name="Zhu T."/>
            <person name="Rodriguez J.C."/>
            <person name="Deal K.R."/>
            <person name="Dubcovsky J."/>
            <person name="McGuire P.E."/>
            <person name="Lux T."/>
            <person name="Spannagl M."/>
            <person name="Mayer K.F.X."/>
            <person name="Baldrich P."/>
            <person name="Meyers B.C."/>
            <person name="Huo N."/>
            <person name="Gu Y.Q."/>
            <person name="Zhou H."/>
            <person name="Devos K.M."/>
            <person name="Bennetzen J.L."/>
            <person name="Unver T."/>
            <person name="Budak H."/>
            <person name="Gulick P.J."/>
            <person name="Galiba G."/>
            <person name="Kalapos B."/>
            <person name="Nelson D.R."/>
            <person name="Li P."/>
            <person name="You F.M."/>
            <person name="Luo M.C."/>
            <person name="Dvorak J."/>
        </authorList>
    </citation>
    <scope>NUCLEOTIDE SEQUENCE [LARGE SCALE GENOMIC DNA]</scope>
    <source>
        <strain evidence="1">cv. AL8/78</strain>
    </source>
</reference>
<evidence type="ECO:0008006" key="3">
    <source>
        <dbReference type="Google" id="ProtNLM"/>
    </source>
</evidence>
<dbReference type="Gramene" id="AET2Gv20384400.1">
    <property type="protein sequence ID" value="AET2Gv20384400.1"/>
    <property type="gene ID" value="AET2Gv20384400"/>
</dbReference>
<dbReference type="InterPro" id="IPR038765">
    <property type="entry name" value="Papain-like_cys_pep_sf"/>
</dbReference>
<reference evidence="2" key="1">
    <citation type="journal article" date="2014" name="Science">
        <title>Ancient hybridizations among the ancestral genomes of bread wheat.</title>
        <authorList>
            <consortium name="International Wheat Genome Sequencing Consortium,"/>
            <person name="Marcussen T."/>
            <person name="Sandve S.R."/>
            <person name="Heier L."/>
            <person name="Spannagl M."/>
            <person name="Pfeifer M."/>
            <person name="Jakobsen K.S."/>
            <person name="Wulff B.B."/>
            <person name="Steuernagel B."/>
            <person name="Mayer K.F."/>
            <person name="Olsen O.A."/>
        </authorList>
    </citation>
    <scope>NUCLEOTIDE SEQUENCE [LARGE SCALE GENOMIC DNA]</scope>
    <source>
        <strain evidence="2">cv. AL8/78</strain>
    </source>
</reference>
<protein>
    <recommendedName>
        <fullName evidence="3">Ubiquitin-like protease family profile domain-containing protein</fullName>
    </recommendedName>
</protein>
<keyword evidence="2" id="KW-1185">Reference proteome</keyword>
<dbReference type="AlphaFoldDB" id="A0A453B6P9"/>
<evidence type="ECO:0000313" key="2">
    <source>
        <dbReference type="Proteomes" id="UP000015105"/>
    </source>
</evidence>
<organism evidence="1 2">
    <name type="scientific">Aegilops tauschii subsp. strangulata</name>
    <name type="common">Goatgrass</name>
    <dbReference type="NCBI Taxonomy" id="200361"/>
    <lineage>
        <taxon>Eukaryota</taxon>
        <taxon>Viridiplantae</taxon>
        <taxon>Streptophyta</taxon>
        <taxon>Embryophyta</taxon>
        <taxon>Tracheophyta</taxon>
        <taxon>Spermatophyta</taxon>
        <taxon>Magnoliopsida</taxon>
        <taxon>Liliopsida</taxon>
        <taxon>Poales</taxon>
        <taxon>Poaceae</taxon>
        <taxon>BOP clade</taxon>
        <taxon>Pooideae</taxon>
        <taxon>Triticodae</taxon>
        <taxon>Triticeae</taxon>
        <taxon>Triticinae</taxon>
        <taxon>Aegilops</taxon>
    </lineage>
</organism>
<reference evidence="1" key="3">
    <citation type="journal article" date="2017" name="Nature">
        <title>Genome sequence of the progenitor of the wheat D genome Aegilops tauschii.</title>
        <authorList>
            <person name="Luo M.C."/>
            <person name="Gu Y.Q."/>
            <person name="Puiu D."/>
            <person name="Wang H."/>
            <person name="Twardziok S.O."/>
            <person name="Deal K.R."/>
            <person name="Huo N."/>
            <person name="Zhu T."/>
            <person name="Wang L."/>
            <person name="Wang Y."/>
            <person name="McGuire P.E."/>
            <person name="Liu S."/>
            <person name="Long H."/>
            <person name="Ramasamy R.K."/>
            <person name="Rodriguez J.C."/>
            <person name="Van S.L."/>
            <person name="Yuan L."/>
            <person name="Wang Z."/>
            <person name="Xia Z."/>
            <person name="Xiao L."/>
            <person name="Anderson O.D."/>
            <person name="Ouyang S."/>
            <person name="Liang Y."/>
            <person name="Zimin A.V."/>
            <person name="Pertea G."/>
            <person name="Qi P."/>
            <person name="Bennetzen J.L."/>
            <person name="Dai X."/>
            <person name="Dawson M.W."/>
            <person name="Muller H.G."/>
            <person name="Kugler K."/>
            <person name="Rivarola-Duarte L."/>
            <person name="Spannagl M."/>
            <person name="Mayer K.F.X."/>
            <person name="Lu F.H."/>
            <person name="Bevan M.W."/>
            <person name="Leroy P."/>
            <person name="Li P."/>
            <person name="You F.M."/>
            <person name="Sun Q."/>
            <person name="Liu Z."/>
            <person name="Lyons E."/>
            <person name="Wicker T."/>
            <person name="Salzberg S.L."/>
            <person name="Devos K.M."/>
            <person name="Dvorak J."/>
        </authorList>
    </citation>
    <scope>NUCLEOTIDE SEQUENCE [LARGE SCALE GENOMIC DNA]</scope>
    <source>
        <strain evidence="1">cv. AL8/78</strain>
    </source>
</reference>
<sequence>MPPLPRTRFCLFYPVIKVRLMKSVHDQFFGKLVPYNISQCRLWHVPAILESGWVIFTWDMLSKTIYILDATSGLSSQLKKRHEMVADKLHVALFACILNFFQKWHVDCSNWRKKFPFLMTSIFPKNQSGVCALHVARHFNGTSLEEILTHDGITRERGFLLHQILVIKGNISNLPQTQQDALGSN</sequence>
<dbReference type="SUPFAM" id="SSF54001">
    <property type="entry name" value="Cysteine proteinases"/>
    <property type="match status" value="1"/>
</dbReference>
<dbReference type="EnsemblPlants" id="AET2Gv20384400.1">
    <property type="protein sequence ID" value="AET2Gv20384400.1"/>
    <property type="gene ID" value="AET2Gv20384400"/>
</dbReference>
<accession>A0A453B6P9</accession>
<reference evidence="1" key="4">
    <citation type="submission" date="2019-03" db="UniProtKB">
        <authorList>
            <consortium name="EnsemblPlants"/>
        </authorList>
    </citation>
    <scope>IDENTIFICATION</scope>
</reference>
<evidence type="ECO:0000313" key="1">
    <source>
        <dbReference type="EnsemblPlants" id="AET2Gv20384400.1"/>
    </source>
</evidence>
<reference evidence="2" key="2">
    <citation type="journal article" date="2017" name="Nat. Plants">
        <title>The Aegilops tauschii genome reveals multiple impacts of transposons.</title>
        <authorList>
            <person name="Zhao G."/>
            <person name="Zou C."/>
            <person name="Li K."/>
            <person name="Wang K."/>
            <person name="Li T."/>
            <person name="Gao L."/>
            <person name="Zhang X."/>
            <person name="Wang H."/>
            <person name="Yang Z."/>
            <person name="Liu X."/>
            <person name="Jiang W."/>
            <person name="Mao L."/>
            <person name="Kong X."/>
            <person name="Jiao Y."/>
            <person name="Jia J."/>
        </authorList>
    </citation>
    <scope>NUCLEOTIDE SEQUENCE [LARGE SCALE GENOMIC DNA]</scope>
    <source>
        <strain evidence="2">cv. AL8/78</strain>
    </source>
</reference>
<name>A0A453B6P9_AEGTS</name>